<organism evidence="3 4">
    <name type="scientific">Archangium minus</name>
    <dbReference type="NCBI Taxonomy" id="83450"/>
    <lineage>
        <taxon>Bacteria</taxon>
        <taxon>Pseudomonadati</taxon>
        <taxon>Myxococcota</taxon>
        <taxon>Myxococcia</taxon>
        <taxon>Myxococcales</taxon>
        <taxon>Cystobacterineae</taxon>
        <taxon>Archangiaceae</taxon>
        <taxon>Archangium</taxon>
    </lineage>
</organism>
<dbReference type="GO" id="GO:0008237">
    <property type="term" value="F:metallopeptidase activity"/>
    <property type="evidence" value="ECO:0007669"/>
    <property type="project" value="UniProtKB-KW"/>
</dbReference>
<dbReference type="SMART" id="SM00228">
    <property type="entry name" value="PDZ"/>
    <property type="match status" value="1"/>
</dbReference>
<gene>
    <name evidence="3" type="ORF">F0U60_44465</name>
</gene>
<protein>
    <submittedName>
        <fullName evidence="3">CPBP family intramembrane metalloprotease</fullName>
    </submittedName>
</protein>
<sequence length="412" mass="44096">MPPAPNPQLLSENAPSRRRALAEAALVLVTVFLPANLAALGRAPLFTLTCLLAAWGLLLLRPWTEWRSGQRGRAIGCVLLFGLALGAAMAGSWLGEGSVPPPRLGVRHTSVSQEEAGQAARKVVELTHVEPGRPADGRLEVGDRILAVQGEPLSASNPEEDFRKRIQTAGGGASTDLRFTLERKGETREVTVQVGPAQKTGPFRPGAMTWLCIRALGMCLLVALLLWRDGQGPAQLGLVREGLGRELLLGIPVIFGAYAVTLAAAIPLAALGALLKLTGKEMLARKEVATALVETGLSVPVFAAAMVLVASFEELTFRGFLVPRIRVLLGHWHAAVLLSAVLFGVGHFYQGTLAAAQTAVLGAYFGFVFIHRSRLPSVMLAHAAFNTINFTFMVWLQRSGALEKIMEQLPHK</sequence>
<feature type="transmembrane region" description="Helical" evidence="1">
    <location>
        <begin position="45"/>
        <end position="63"/>
    </location>
</feature>
<feature type="transmembrane region" description="Helical" evidence="1">
    <location>
        <begin position="351"/>
        <end position="370"/>
    </location>
</feature>
<evidence type="ECO:0000313" key="3">
    <source>
        <dbReference type="EMBL" id="WNG50409.1"/>
    </source>
</evidence>
<feature type="transmembrane region" description="Helical" evidence="1">
    <location>
        <begin position="247"/>
        <end position="275"/>
    </location>
</feature>
<dbReference type="PANTHER" id="PTHR43592">
    <property type="entry name" value="CAAX AMINO TERMINAL PROTEASE"/>
    <property type="match status" value="1"/>
</dbReference>
<dbReference type="Pfam" id="PF02517">
    <property type="entry name" value="Rce1-like"/>
    <property type="match status" value="1"/>
</dbReference>
<feature type="domain" description="PDZ" evidence="2">
    <location>
        <begin position="83"/>
        <end position="185"/>
    </location>
</feature>
<feature type="transmembrane region" description="Helical" evidence="1">
    <location>
        <begin position="207"/>
        <end position="227"/>
    </location>
</feature>
<keyword evidence="1" id="KW-0812">Transmembrane</keyword>
<keyword evidence="4" id="KW-1185">Reference proteome</keyword>
<dbReference type="PANTHER" id="PTHR43592:SF15">
    <property type="entry name" value="CAAX AMINO TERMINAL PROTEASE FAMILY PROTEIN"/>
    <property type="match status" value="1"/>
</dbReference>
<keyword evidence="1" id="KW-1133">Transmembrane helix</keyword>
<evidence type="ECO:0000313" key="4">
    <source>
        <dbReference type="Proteomes" id="UP001611383"/>
    </source>
</evidence>
<dbReference type="EMBL" id="CP043494">
    <property type="protein sequence ID" value="WNG50409.1"/>
    <property type="molecule type" value="Genomic_DNA"/>
</dbReference>
<evidence type="ECO:0000256" key="1">
    <source>
        <dbReference type="SAM" id="Phobius"/>
    </source>
</evidence>
<keyword evidence="1" id="KW-0472">Membrane</keyword>
<evidence type="ECO:0000259" key="2">
    <source>
        <dbReference type="SMART" id="SM00228"/>
    </source>
</evidence>
<dbReference type="RefSeq" id="WP_395809441.1">
    <property type="nucleotide sequence ID" value="NZ_CP043494.1"/>
</dbReference>
<dbReference type="Pfam" id="PF19805">
    <property type="entry name" value="DUF6288"/>
    <property type="match status" value="1"/>
</dbReference>
<proteinExistence type="predicted"/>
<dbReference type="Proteomes" id="UP001611383">
    <property type="component" value="Chromosome"/>
</dbReference>
<dbReference type="Gene3D" id="2.30.42.10">
    <property type="match status" value="1"/>
</dbReference>
<keyword evidence="3" id="KW-0482">Metalloprotease</keyword>
<dbReference type="InterPro" id="IPR001478">
    <property type="entry name" value="PDZ"/>
</dbReference>
<dbReference type="SUPFAM" id="SSF50156">
    <property type="entry name" value="PDZ domain-like"/>
    <property type="match status" value="1"/>
</dbReference>
<name>A0ABY9X4V0_9BACT</name>
<keyword evidence="3" id="KW-0645">Protease</keyword>
<feature type="transmembrane region" description="Helical" evidence="1">
    <location>
        <begin position="295"/>
        <end position="315"/>
    </location>
</feature>
<feature type="transmembrane region" description="Helical" evidence="1">
    <location>
        <begin position="377"/>
        <end position="396"/>
    </location>
</feature>
<dbReference type="InterPro" id="IPR046255">
    <property type="entry name" value="DUF6288"/>
</dbReference>
<feature type="transmembrane region" description="Helical" evidence="1">
    <location>
        <begin position="75"/>
        <end position="94"/>
    </location>
</feature>
<feature type="transmembrane region" description="Helical" evidence="1">
    <location>
        <begin position="327"/>
        <end position="345"/>
    </location>
</feature>
<keyword evidence="3" id="KW-0378">Hydrolase</keyword>
<reference evidence="3 4" key="1">
    <citation type="submission" date="2019-08" db="EMBL/GenBank/DDBJ databases">
        <title>Archangium and Cystobacter genomes.</title>
        <authorList>
            <person name="Chen I.-C.K."/>
            <person name="Wielgoss S."/>
        </authorList>
    </citation>
    <scope>NUCLEOTIDE SEQUENCE [LARGE SCALE GENOMIC DNA]</scope>
    <source>
        <strain evidence="3 4">Cbm 6</strain>
    </source>
</reference>
<accession>A0ABY9X4V0</accession>
<dbReference type="InterPro" id="IPR036034">
    <property type="entry name" value="PDZ_sf"/>
</dbReference>
<dbReference type="InterPro" id="IPR003675">
    <property type="entry name" value="Rce1/LyrA-like_dom"/>
</dbReference>